<feature type="active site" description="Nucleophile" evidence="7">
    <location>
        <position position="319"/>
    </location>
</feature>
<dbReference type="GO" id="GO:0071555">
    <property type="term" value="P:cell wall organization"/>
    <property type="evidence" value="ECO:0007669"/>
    <property type="project" value="UniProtKB-UniRule"/>
</dbReference>
<evidence type="ECO:0000256" key="1">
    <source>
        <dbReference type="ARBA" id="ARBA00004752"/>
    </source>
</evidence>
<dbReference type="Gene3D" id="2.40.440.10">
    <property type="entry name" value="L,D-transpeptidase catalytic domain-like"/>
    <property type="match status" value="1"/>
</dbReference>
<organism evidence="10 11">
    <name type="scientific">Sphingomonas taxi</name>
    <dbReference type="NCBI Taxonomy" id="1549858"/>
    <lineage>
        <taxon>Bacteria</taxon>
        <taxon>Pseudomonadati</taxon>
        <taxon>Pseudomonadota</taxon>
        <taxon>Alphaproteobacteria</taxon>
        <taxon>Sphingomonadales</taxon>
        <taxon>Sphingomonadaceae</taxon>
        <taxon>Sphingomonas</taxon>
    </lineage>
</organism>
<evidence type="ECO:0000256" key="3">
    <source>
        <dbReference type="ARBA" id="ARBA00022679"/>
    </source>
</evidence>
<dbReference type="InterPro" id="IPR050979">
    <property type="entry name" value="LD-transpeptidase"/>
</dbReference>
<dbReference type="GO" id="GO:0016740">
    <property type="term" value="F:transferase activity"/>
    <property type="evidence" value="ECO:0007669"/>
    <property type="project" value="UniProtKB-KW"/>
</dbReference>
<feature type="active site" description="Proton donor/acceptor" evidence="7">
    <location>
        <position position="303"/>
    </location>
</feature>
<evidence type="ECO:0000256" key="8">
    <source>
        <dbReference type="SAM" id="SignalP"/>
    </source>
</evidence>
<dbReference type="HOGENOM" id="CLU_042399_6_0_5"/>
<dbReference type="KEGG" id="stax:MC45_05075"/>
<dbReference type="UniPathway" id="UPA00219"/>
<dbReference type="EMBL" id="CP009571">
    <property type="protein sequence ID" value="AIT05884.1"/>
    <property type="molecule type" value="Genomic_DNA"/>
</dbReference>
<comment type="pathway">
    <text evidence="1 7">Cell wall biogenesis; peptidoglycan biosynthesis.</text>
</comment>
<evidence type="ECO:0000313" key="10">
    <source>
        <dbReference type="EMBL" id="AIT05884.1"/>
    </source>
</evidence>
<evidence type="ECO:0000313" key="11">
    <source>
        <dbReference type="Proteomes" id="UP000033200"/>
    </source>
</evidence>
<feature type="chain" id="PRO_5001929827" evidence="8">
    <location>
        <begin position="17"/>
        <end position="344"/>
    </location>
</feature>
<keyword evidence="5 7" id="KW-0573">Peptidoglycan synthesis</keyword>
<dbReference type="SUPFAM" id="SSF141523">
    <property type="entry name" value="L,D-transpeptidase catalytic domain-like"/>
    <property type="match status" value="1"/>
</dbReference>
<comment type="similarity">
    <text evidence="2">Belongs to the YkuD family.</text>
</comment>
<dbReference type="eggNOG" id="COG1376">
    <property type="taxonomic scope" value="Bacteria"/>
</dbReference>
<dbReference type="STRING" id="1549858.MC45_05075"/>
<dbReference type="Pfam" id="PF01471">
    <property type="entry name" value="PG_binding_1"/>
    <property type="match status" value="1"/>
</dbReference>
<dbReference type="Gene3D" id="1.10.101.10">
    <property type="entry name" value="PGBD-like superfamily/PGBD"/>
    <property type="match status" value="1"/>
</dbReference>
<dbReference type="Pfam" id="PF03734">
    <property type="entry name" value="YkuD"/>
    <property type="match status" value="1"/>
</dbReference>
<keyword evidence="11" id="KW-1185">Reference proteome</keyword>
<dbReference type="RefSeq" id="WP_038660342.1">
    <property type="nucleotide sequence ID" value="NZ_CP009571.1"/>
</dbReference>
<gene>
    <name evidence="10" type="ORF">MC45_05075</name>
</gene>
<dbReference type="GO" id="GO:0018104">
    <property type="term" value="P:peptidoglycan-protein cross-linking"/>
    <property type="evidence" value="ECO:0007669"/>
    <property type="project" value="TreeGrafter"/>
</dbReference>
<dbReference type="SUPFAM" id="SSF47090">
    <property type="entry name" value="PGBD-like"/>
    <property type="match status" value="1"/>
</dbReference>
<accession>A0A097EE95</accession>
<evidence type="ECO:0000256" key="2">
    <source>
        <dbReference type="ARBA" id="ARBA00005992"/>
    </source>
</evidence>
<reference evidence="10 11" key="1">
    <citation type="submission" date="2014-09" db="EMBL/GenBank/DDBJ databases">
        <title>Using Illumina technology Improving SMRT sequencing Genome Assembly by RASTools.</title>
        <authorList>
            <person name="Zhou Y."/>
            <person name="Ma T."/>
            <person name="Liu T."/>
        </authorList>
    </citation>
    <scope>NUCLEOTIDE SEQUENCE [LARGE SCALE GENOMIC DNA]</scope>
    <source>
        <strain evidence="10 11">ATCC 55669</strain>
    </source>
</reference>
<keyword evidence="8" id="KW-0732">Signal</keyword>
<dbReference type="Proteomes" id="UP000033200">
    <property type="component" value="Chromosome"/>
</dbReference>
<evidence type="ECO:0000256" key="7">
    <source>
        <dbReference type="PROSITE-ProRule" id="PRU01373"/>
    </source>
</evidence>
<dbReference type="CDD" id="cd16913">
    <property type="entry name" value="YkuD_like"/>
    <property type="match status" value="1"/>
</dbReference>
<dbReference type="PROSITE" id="PS52029">
    <property type="entry name" value="LD_TPASE"/>
    <property type="match status" value="1"/>
</dbReference>
<evidence type="ECO:0000256" key="4">
    <source>
        <dbReference type="ARBA" id="ARBA00022960"/>
    </source>
</evidence>
<dbReference type="AlphaFoldDB" id="A0A097EE95"/>
<sequence length="344" mass="37321">MKMVLATALLAGAALAAPTIAQRTVAQPVPQAVPQPAAPALDRNILHVQVILDSLGFGPGVLDGKGGQSLTAALKGFQEAKGLPRTGKPDAATLQALYPYRAKRPTARFVLTREALAGPYYNPLPKDYGEQAKLPSLGYATPMEKLAEMFHTQPAVLIALNSPDTRLKVGNTIVVPNALPASRAYDPKLPDHWRQTLNMLNVDANQPVADHIVVDKSEKVLRVLDKDDKLIAQFSATMGSEHDPLPLGTWKIYGADYNPKFHYNPALFWDAKKGDQKEMLPPGPNGPVGVVWLDLSKEHYGIHGTPHPELIGRTESHGCIRLTNWDVARLAQMVKPGTKAVFQA</sequence>
<evidence type="ECO:0000259" key="9">
    <source>
        <dbReference type="PROSITE" id="PS52029"/>
    </source>
</evidence>
<evidence type="ECO:0000256" key="5">
    <source>
        <dbReference type="ARBA" id="ARBA00022984"/>
    </source>
</evidence>
<keyword evidence="4 7" id="KW-0133">Cell shape</keyword>
<dbReference type="eggNOG" id="COG3409">
    <property type="taxonomic scope" value="Bacteria"/>
</dbReference>
<feature type="signal peptide" evidence="8">
    <location>
        <begin position="1"/>
        <end position="16"/>
    </location>
</feature>
<dbReference type="InterPro" id="IPR036366">
    <property type="entry name" value="PGBDSf"/>
</dbReference>
<dbReference type="InterPro" id="IPR005490">
    <property type="entry name" value="LD_TPept_cat_dom"/>
</dbReference>
<dbReference type="InterPro" id="IPR038063">
    <property type="entry name" value="Transpep_catalytic_dom"/>
</dbReference>
<dbReference type="PANTHER" id="PTHR30582:SF30">
    <property type="entry name" value="BLR4375 PROTEIN"/>
    <property type="match status" value="1"/>
</dbReference>
<protein>
    <submittedName>
        <fullName evidence="10">ErfK/YbiS/YcfS/YnhG</fullName>
    </submittedName>
</protein>
<dbReference type="GO" id="GO:0005576">
    <property type="term" value="C:extracellular region"/>
    <property type="evidence" value="ECO:0007669"/>
    <property type="project" value="TreeGrafter"/>
</dbReference>
<evidence type="ECO:0000256" key="6">
    <source>
        <dbReference type="ARBA" id="ARBA00023316"/>
    </source>
</evidence>
<dbReference type="GO" id="GO:0008360">
    <property type="term" value="P:regulation of cell shape"/>
    <property type="evidence" value="ECO:0007669"/>
    <property type="project" value="UniProtKB-UniRule"/>
</dbReference>
<feature type="domain" description="L,D-TPase catalytic" evidence="9">
    <location>
        <begin position="210"/>
        <end position="343"/>
    </location>
</feature>
<dbReference type="GO" id="GO:0071972">
    <property type="term" value="F:peptidoglycan L,D-transpeptidase activity"/>
    <property type="evidence" value="ECO:0007669"/>
    <property type="project" value="TreeGrafter"/>
</dbReference>
<proteinExistence type="inferred from homology"/>
<keyword evidence="3" id="KW-0808">Transferase</keyword>
<dbReference type="PANTHER" id="PTHR30582">
    <property type="entry name" value="L,D-TRANSPEPTIDASE"/>
    <property type="match status" value="1"/>
</dbReference>
<name>A0A097EE95_9SPHN</name>
<dbReference type="InterPro" id="IPR002477">
    <property type="entry name" value="Peptidoglycan-bd-like"/>
</dbReference>
<keyword evidence="6 7" id="KW-0961">Cell wall biogenesis/degradation</keyword>
<dbReference type="InterPro" id="IPR036365">
    <property type="entry name" value="PGBD-like_sf"/>
</dbReference>